<gene>
    <name evidence="2" type="ORF">CPEL01642_LOCUS25451</name>
</gene>
<reference evidence="2" key="1">
    <citation type="submission" date="2021-01" db="EMBL/GenBank/DDBJ databases">
        <authorList>
            <person name="Corre E."/>
            <person name="Pelletier E."/>
            <person name="Niang G."/>
            <person name="Scheremetjew M."/>
            <person name="Finn R."/>
            <person name="Kale V."/>
            <person name="Holt S."/>
            <person name="Cochrane G."/>
            <person name="Meng A."/>
            <person name="Brown T."/>
            <person name="Cohen L."/>
        </authorList>
    </citation>
    <scope>NUCLEOTIDE SEQUENCE</scope>
    <source>
        <strain evidence="2">PLY182g</strain>
    </source>
</reference>
<sequence>MCLAAEPEPPHIFNPIDVLVEDALGDTVELFTDFIDNLLTTGPGGDLLRLHGASIEMPSAKRKSFYDSRKAVFDSPVGSPISPIELGANTVDFALPPAELAERDDGGFGGGGSYSRKNKPQRCSICKECGHKSRTCKWATGRMPDSSMLYSSTASSPHSSPLRPSSRQKIS</sequence>
<accession>A0A7S0QBK1</accession>
<proteinExistence type="predicted"/>
<name>A0A7S0QBK1_9EUKA</name>
<evidence type="ECO:0000256" key="1">
    <source>
        <dbReference type="SAM" id="MobiDB-lite"/>
    </source>
</evidence>
<dbReference type="GO" id="GO:0008270">
    <property type="term" value="F:zinc ion binding"/>
    <property type="evidence" value="ECO:0007669"/>
    <property type="project" value="InterPro"/>
</dbReference>
<dbReference type="EMBL" id="HBEY01052886">
    <property type="protein sequence ID" value="CAD8622068.1"/>
    <property type="molecule type" value="Transcribed_RNA"/>
</dbReference>
<feature type="compositionally biased region" description="Low complexity" evidence="1">
    <location>
        <begin position="151"/>
        <end position="171"/>
    </location>
</feature>
<protein>
    <submittedName>
        <fullName evidence="2">Uncharacterized protein</fullName>
    </submittedName>
</protein>
<dbReference type="AlphaFoldDB" id="A0A7S0QBK1"/>
<dbReference type="InterPro" id="IPR036875">
    <property type="entry name" value="Znf_CCHC_sf"/>
</dbReference>
<organism evidence="2">
    <name type="scientific">Coccolithus braarudii</name>
    <dbReference type="NCBI Taxonomy" id="221442"/>
    <lineage>
        <taxon>Eukaryota</taxon>
        <taxon>Haptista</taxon>
        <taxon>Haptophyta</taxon>
        <taxon>Prymnesiophyceae</taxon>
        <taxon>Coccolithales</taxon>
        <taxon>Coccolithaceae</taxon>
        <taxon>Coccolithus</taxon>
    </lineage>
</organism>
<dbReference type="SUPFAM" id="SSF57756">
    <property type="entry name" value="Retrovirus zinc finger-like domains"/>
    <property type="match status" value="1"/>
</dbReference>
<feature type="region of interest" description="Disordered" evidence="1">
    <location>
        <begin position="137"/>
        <end position="171"/>
    </location>
</feature>
<evidence type="ECO:0000313" key="2">
    <source>
        <dbReference type="EMBL" id="CAD8622068.1"/>
    </source>
</evidence>
<dbReference type="GO" id="GO:0003676">
    <property type="term" value="F:nucleic acid binding"/>
    <property type="evidence" value="ECO:0007669"/>
    <property type="project" value="InterPro"/>
</dbReference>